<gene>
    <name evidence="2" type="ORF">MCOL2_01025</name>
</gene>
<protein>
    <recommendedName>
        <fullName evidence="1">Baseplate upper protein immunoglobulin like domain-containing protein</fullName>
    </recommendedName>
</protein>
<dbReference type="PATRIC" id="fig|1265822.4.peg.210"/>
<evidence type="ECO:0000313" key="3">
    <source>
        <dbReference type="Proteomes" id="UP000019241"/>
    </source>
</evidence>
<dbReference type="Proteomes" id="UP000019241">
    <property type="component" value="Unassembled WGS sequence"/>
</dbReference>
<dbReference type="AlphaFoldDB" id="W7DWZ4"/>
<proteinExistence type="predicted"/>
<sequence length="250" mass="28064">MDYNVYADGYDTLPTGDYSGIDTRGLIVPAGASREDYYRDPDHIDVVNGVDLSHVSPEHKLLAKWVREKMYGIDVRESLARLVELVSSDLYDSNIIAKELKELSNRLEKEWNATINGLTQDSEVINARIDTKGLIQTTLRQRIDSEVSYLTPTEKLLDIQHDLFSYPSVRCMAWNYGLGLTPIGEEPEGLFGGTDAKSILSNVTYQDRNHLTVFVTKDYSMESPEITKVNAKTYLLTQGTSSVQIFIGGE</sequence>
<dbReference type="RefSeq" id="WP_052006670.1">
    <property type="nucleotide sequence ID" value="NZ_AODM01000005.1"/>
</dbReference>
<dbReference type="EMBL" id="AODM01000005">
    <property type="protein sequence ID" value="EUJ64751.1"/>
    <property type="molecule type" value="Genomic_DNA"/>
</dbReference>
<evidence type="ECO:0000259" key="1">
    <source>
        <dbReference type="Pfam" id="PF18667"/>
    </source>
</evidence>
<dbReference type="Gene3D" id="2.60.40.3320">
    <property type="match status" value="1"/>
</dbReference>
<name>W7DWZ4_9LIST</name>
<comment type="caution">
    <text evidence="2">The sequence shown here is derived from an EMBL/GenBank/DDBJ whole genome shotgun (WGS) entry which is preliminary data.</text>
</comment>
<reference evidence="2 3" key="1">
    <citation type="submission" date="2012-12" db="EMBL/GenBank/DDBJ databases">
        <title>Novel taxa of Listeriaceae from agricultural environments in the United States.</title>
        <authorList>
            <person name="den Bakker H.C."/>
            <person name="Allred A."/>
            <person name="Warchocki S."/>
            <person name="Wright E.M."/>
            <person name="Burrell A."/>
            <person name="Nightingale K.K."/>
            <person name="Kephart D."/>
            <person name="Wiedmann M."/>
        </authorList>
    </citation>
    <scope>NUCLEOTIDE SEQUENCE [LARGE SCALE GENOMIC DNA]</scope>
    <source>
        <strain evidence="2 3">FSL S10-1203</strain>
    </source>
</reference>
<evidence type="ECO:0000313" key="2">
    <source>
        <dbReference type="EMBL" id="EUJ64751.1"/>
    </source>
</evidence>
<accession>W7DWZ4</accession>
<feature type="domain" description="Baseplate upper protein immunoglobulin like" evidence="1">
    <location>
        <begin position="157"/>
        <end position="244"/>
    </location>
</feature>
<organism evidence="2 3">
    <name type="scientific">Listeria fleischmannii FSL S10-1203</name>
    <dbReference type="NCBI Taxonomy" id="1265822"/>
    <lineage>
        <taxon>Bacteria</taxon>
        <taxon>Bacillati</taxon>
        <taxon>Bacillota</taxon>
        <taxon>Bacilli</taxon>
        <taxon>Bacillales</taxon>
        <taxon>Listeriaceae</taxon>
        <taxon>Listeria</taxon>
    </lineage>
</organism>
<dbReference type="InterPro" id="IPR041531">
    <property type="entry name" value="BppU_IgG"/>
</dbReference>
<dbReference type="Pfam" id="PF18667">
    <property type="entry name" value="BppU_IgG"/>
    <property type="match status" value="1"/>
</dbReference>